<dbReference type="PROSITE" id="PS00196">
    <property type="entry name" value="COPPER_BLUE"/>
    <property type="match status" value="1"/>
</dbReference>
<dbReference type="RefSeq" id="WP_315603203.1">
    <property type="nucleotide sequence ID" value="NZ_CP130318.1"/>
</dbReference>
<evidence type="ECO:0000313" key="8">
    <source>
        <dbReference type="Proteomes" id="UP001305702"/>
    </source>
</evidence>
<reference evidence="7 8" key="1">
    <citation type="submission" date="2022-02" db="EMBL/GenBank/DDBJ databases">
        <title>Paenibacillus sp. MBLB1776 Whole Genome Shotgun Sequencing.</title>
        <authorList>
            <person name="Hwang C.Y."/>
            <person name="Cho E.-S."/>
            <person name="Seo M.-J."/>
        </authorList>
    </citation>
    <scope>NUCLEOTIDE SEQUENCE [LARGE SCALE GENOMIC DNA]</scope>
    <source>
        <strain evidence="7 8">MBLB1776</strain>
    </source>
</reference>
<dbReference type="GO" id="GO:0005507">
    <property type="term" value="F:copper ion binding"/>
    <property type="evidence" value="ECO:0007669"/>
    <property type="project" value="InterPro"/>
</dbReference>
<dbReference type="Gene3D" id="2.60.40.420">
    <property type="entry name" value="Cupredoxins - blue copper proteins"/>
    <property type="match status" value="1"/>
</dbReference>
<protein>
    <submittedName>
        <fullName evidence="7">Plastocyanin/azurin family copper-binding protein</fullName>
    </submittedName>
</protein>
<keyword evidence="8" id="KW-1185">Reference proteome</keyword>
<feature type="chain" id="PRO_5041697658" evidence="5">
    <location>
        <begin position="30"/>
        <end position="536"/>
    </location>
</feature>
<keyword evidence="1" id="KW-0813">Transport</keyword>
<feature type="signal peptide" evidence="5">
    <location>
        <begin position="1"/>
        <end position="29"/>
    </location>
</feature>
<dbReference type="KEGG" id="paun:MJA45_17560"/>
<feature type="domain" description="Blue (type 1) copper" evidence="6">
    <location>
        <begin position="456"/>
        <end position="536"/>
    </location>
</feature>
<keyword evidence="4" id="KW-0186">Copper</keyword>
<evidence type="ECO:0000256" key="3">
    <source>
        <dbReference type="ARBA" id="ARBA00022982"/>
    </source>
</evidence>
<dbReference type="AlphaFoldDB" id="A0AA96RDH6"/>
<proteinExistence type="predicted"/>
<name>A0AA96RDH6_9BACL</name>
<accession>A0AA96RDH6</accession>
<evidence type="ECO:0000256" key="2">
    <source>
        <dbReference type="ARBA" id="ARBA00022723"/>
    </source>
</evidence>
<evidence type="ECO:0000256" key="4">
    <source>
        <dbReference type="ARBA" id="ARBA00023008"/>
    </source>
</evidence>
<dbReference type="CDD" id="cd13921">
    <property type="entry name" value="Amicyanin"/>
    <property type="match status" value="1"/>
</dbReference>
<dbReference type="InterPro" id="IPR000923">
    <property type="entry name" value="BlueCu_1"/>
</dbReference>
<keyword evidence="3" id="KW-0249">Electron transport</keyword>
<evidence type="ECO:0000259" key="6">
    <source>
        <dbReference type="Pfam" id="PF00127"/>
    </source>
</evidence>
<dbReference type="InterPro" id="IPR028871">
    <property type="entry name" value="BlueCu_1_BS"/>
</dbReference>
<dbReference type="SUPFAM" id="SSF49503">
    <property type="entry name" value="Cupredoxins"/>
    <property type="match status" value="1"/>
</dbReference>
<dbReference type="EMBL" id="CP130318">
    <property type="protein sequence ID" value="WNQ09431.1"/>
    <property type="molecule type" value="Genomic_DNA"/>
</dbReference>
<dbReference type="InterPro" id="IPR035668">
    <property type="entry name" value="Amicyanin"/>
</dbReference>
<dbReference type="InterPro" id="IPR008972">
    <property type="entry name" value="Cupredoxin"/>
</dbReference>
<dbReference type="Pfam" id="PF03640">
    <property type="entry name" value="Lipoprotein_15"/>
    <property type="match status" value="4"/>
</dbReference>
<evidence type="ECO:0000256" key="5">
    <source>
        <dbReference type="SAM" id="SignalP"/>
    </source>
</evidence>
<dbReference type="PANTHER" id="PTHR39335:SF1">
    <property type="entry name" value="BLL4220 PROTEIN"/>
    <property type="match status" value="1"/>
</dbReference>
<keyword evidence="2" id="KW-0479">Metal-binding</keyword>
<dbReference type="PANTHER" id="PTHR39335">
    <property type="entry name" value="BLL4220 PROTEIN"/>
    <property type="match status" value="1"/>
</dbReference>
<dbReference type="GO" id="GO:0009055">
    <property type="term" value="F:electron transfer activity"/>
    <property type="evidence" value="ECO:0007669"/>
    <property type="project" value="InterPro"/>
</dbReference>
<evidence type="ECO:0000313" key="7">
    <source>
        <dbReference type="EMBL" id="WNQ09431.1"/>
    </source>
</evidence>
<dbReference type="GO" id="GO:0043448">
    <property type="term" value="P:alkane catabolic process"/>
    <property type="evidence" value="ECO:0007669"/>
    <property type="project" value="TreeGrafter"/>
</dbReference>
<gene>
    <name evidence="7" type="ORF">MJA45_17560</name>
</gene>
<organism evidence="7 8">
    <name type="scientific">Paenibacillus aurantius</name>
    <dbReference type="NCBI Taxonomy" id="2918900"/>
    <lineage>
        <taxon>Bacteria</taxon>
        <taxon>Bacillati</taxon>
        <taxon>Bacillota</taxon>
        <taxon>Bacilli</taxon>
        <taxon>Bacillales</taxon>
        <taxon>Paenibacillaceae</taxon>
        <taxon>Paenibacillus</taxon>
    </lineage>
</organism>
<dbReference type="Pfam" id="PF00127">
    <property type="entry name" value="Copper-bind"/>
    <property type="match status" value="1"/>
</dbReference>
<sequence>MNLKSKTHHWMLAGIVAAAAVLPAAQASADGAAGTAAQVVSDTDLAAELGILQGEGSGLTDAYLSKPTTRLQAAILYLRMKGLEGEAAAFSMPDRETFSDAVLVWPEGRNILAYLKHHPELGWTGIGGGKFDPLSGITSEQVYKVMLEAVGYKQDQYFTYDKVLEAARLAGLGKEAAAKPFRNVNMASVLVESLSAKVKGTGKTLAEVLTEKRVIKPDALRALSYDFLSYAAKPELGTYLADSKGRTLYYFSKDSANLNSCQGKCLENWPVYYSEKLKVPAGLKKEDFGTLTRADGTKQTTYKGWPLYYYIGDKAPGDTFGEAVNKIWYVVEAPSFAAIGQKEGIGLYLTDSYGRTLYTFDKDSYEKSACSGTCETNWPVYYEEAVQAPTGTDQADFTTMTRADGSKQTAYKGAPLYRFSKDGNRGDTLGQNVNNIWHAVDPFSFAGTAKPAGKSYQVDISGFAFGIPELTVEAGSTVTFTNLDSVRHNAAAVDGSFATPLLSKGESATIQLDKPGVYDYVCEPHKSSMKGRIIVK</sequence>
<dbReference type="InterPro" id="IPR005297">
    <property type="entry name" value="Lipoprotein_repeat"/>
</dbReference>
<evidence type="ECO:0000256" key="1">
    <source>
        <dbReference type="ARBA" id="ARBA00022448"/>
    </source>
</evidence>
<keyword evidence="5" id="KW-0732">Signal</keyword>
<dbReference type="Proteomes" id="UP001305702">
    <property type="component" value="Chromosome"/>
</dbReference>